<evidence type="ECO:0000313" key="3">
    <source>
        <dbReference type="Proteomes" id="UP000074108"/>
    </source>
</evidence>
<dbReference type="EMBL" id="LDYG01000006">
    <property type="protein sequence ID" value="KUP08929.1"/>
    <property type="molecule type" value="Genomic_DNA"/>
</dbReference>
<sequence>MKRKQIGTIAIVAMLVAPSLALPVYGEEAGKVLSKDEVVYATLLAKGDLSNIYVVNTIDVKKSGHVTDYGNYTSVKNLTDLSELEQEGEKVAFSAPEGKFYYQGNLDPDTPLPWKVGVSYRLDGQNIDPAELAGQSGSLEMVIETSKNTSVESEFYDNYLLQVSLSLPNTYQNIEAPDGMIANAGKNKQITFTVMPGEEETLTVKANVEDFEFDGVEIVGVPSSLPIDTSEMNSMTEDMSELSSAIGELNDGVIDLQDGVAQLNGGSKSVQDGANAYKNGINEVGASSSQLVSGSSEIQHALTAMNQSLSGEDASIDLTSLRELPAGLNTLANGLTEAANGLTALQQNYAGALQSLHASMAKLPETSLTEEEISALYSSTADPASLDKLMATYSASKEVKKTYETVNAAFVAVEPTLTEISNSVHYMSGELKGIAKEVSSSLENTDVSGLDELQNGIATLTANYEEFHSGLVLYTNGVNALSSSYGDLHAGIMRITGGTAGLDSGIDELQDGTSQLYEETKDLPEQMEKEMNEIIQEYDKSDFQPISFVSEENEKVSSVQFILKTESIEIGEPEEKEAEVEEKKGFWTLFLELFK</sequence>
<proteinExistence type="predicted"/>
<reference evidence="2 3" key="1">
    <citation type="journal article" date="2016" name="Front. Microbiol.">
        <title>Microevolution Analysis of Bacillus coahuilensis Unveils Differences in Phosphorus Acquisition Strategies and Their Regulation.</title>
        <authorList>
            <person name="Gomez-Lunar Z."/>
            <person name="Hernandez-Gonzalez I."/>
            <person name="Rodriguez-Torres M.D."/>
            <person name="Souza V."/>
            <person name="Olmedo-Alvarez G."/>
        </authorList>
    </citation>
    <scope>NUCLEOTIDE SEQUENCE [LARGE SCALE GENOMIC DNA]</scope>
    <source>
        <strain evidence="3">p1.1.43</strain>
    </source>
</reference>
<feature type="chain" id="PRO_5038478290" evidence="1">
    <location>
        <begin position="22"/>
        <end position="595"/>
    </location>
</feature>
<name>A0A147KBZ9_9BACI</name>
<dbReference type="Proteomes" id="UP000074108">
    <property type="component" value="Unassembled WGS sequence"/>
</dbReference>
<dbReference type="PATRIC" id="fig|1150625.3.peg.400"/>
<dbReference type="RefSeq" id="WP_241494316.1">
    <property type="nucleotide sequence ID" value="NZ_LDYG01000006.1"/>
</dbReference>
<gene>
    <name evidence="2" type="ORF">Q75_01895</name>
</gene>
<evidence type="ECO:0000313" key="2">
    <source>
        <dbReference type="EMBL" id="KUP08929.1"/>
    </source>
</evidence>
<dbReference type="NCBIfam" id="TIGR03057">
    <property type="entry name" value="xxxLxxG_by_4"/>
    <property type="match status" value="1"/>
</dbReference>
<dbReference type="InterPro" id="IPR023908">
    <property type="entry name" value="xxxLxxG_rpt"/>
</dbReference>
<dbReference type="STRING" id="1150625.Q75_01895"/>
<comment type="caution">
    <text evidence="2">The sequence shown here is derived from an EMBL/GenBank/DDBJ whole genome shotgun (WGS) entry which is preliminary data.</text>
</comment>
<feature type="signal peptide" evidence="1">
    <location>
        <begin position="1"/>
        <end position="21"/>
    </location>
</feature>
<accession>A0A147KBZ9</accession>
<organism evidence="2 3">
    <name type="scientific">Bacillus coahuilensis p1.1.43</name>
    <dbReference type="NCBI Taxonomy" id="1150625"/>
    <lineage>
        <taxon>Bacteria</taxon>
        <taxon>Bacillati</taxon>
        <taxon>Bacillota</taxon>
        <taxon>Bacilli</taxon>
        <taxon>Bacillales</taxon>
        <taxon>Bacillaceae</taxon>
        <taxon>Bacillus</taxon>
    </lineage>
</organism>
<dbReference type="Gene3D" id="1.10.287.950">
    <property type="entry name" value="Methyl-accepting chemotaxis protein"/>
    <property type="match status" value="1"/>
</dbReference>
<keyword evidence="3" id="KW-1185">Reference proteome</keyword>
<protein>
    <submittedName>
        <fullName evidence="2">X-X-X-Leu-X-X-Gly heptad repeat-containing protein</fullName>
    </submittedName>
</protein>
<dbReference type="AlphaFoldDB" id="A0A147KBZ9"/>
<evidence type="ECO:0000256" key="1">
    <source>
        <dbReference type="SAM" id="SignalP"/>
    </source>
</evidence>
<keyword evidence="1" id="KW-0732">Signal</keyword>